<name>A0AAN1UDP9_VIBVL</name>
<reference evidence="1 2" key="1">
    <citation type="submission" date="2017-01" db="EMBL/GenBank/DDBJ databases">
        <title>Complete Genome Sequence of Vibrio vulnificus FORC_053.</title>
        <authorList>
            <consortium name="Food-borne Pathogen Omics Research Center"/>
            <person name="Chung H.Y."/>
            <person name="Na E.J."/>
            <person name="Song J.S."/>
            <person name="Kim H."/>
            <person name="Lee J.-H."/>
            <person name="Ryu S."/>
            <person name="Choi S.H."/>
        </authorList>
    </citation>
    <scope>NUCLEOTIDE SEQUENCE [LARGE SCALE GENOMIC DNA]</scope>
    <source>
        <strain evidence="1 2">FORC_053</strain>
    </source>
</reference>
<dbReference type="Proteomes" id="UP000263418">
    <property type="component" value="Chromosome 2"/>
</dbReference>
<protein>
    <submittedName>
        <fullName evidence="1">Uncharacterized protein</fullName>
    </submittedName>
</protein>
<evidence type="ECO:0000313" key="2">
    <source>
        <dbReference type="Proteomes" id="UP000263418"/>
    </source>
</evidence>
<dbReference type="AlphaFoldDB" id="A0AAN1UDP9"/>
<organism evidence="1 2">
    <name type="scientific">Vibrio vulnificus</name>
    <dbReference type="NCBI Taxonomy" id="672"/>
    <lineage>
        <taxon>Bacteria</taxon>
        <taxon>Pseudomonadati</taxon>
        <taxon>Pseudomonadota</taxon>
        <taxon>Gammaproteobacteria</taxon>
        <taxon>Vibrionales</taxon>
        <taxon>Vibrionaceae</taxon>
        <taxon>Vibrio</taxon>
    </lineage>
</organism>
<dbReference type="EMBL" id="CP019291">
    <property type="protein sequence ID" value="AXX61779.1"/>
    <property type="molecule type" value="Genomic_DNA"/>
</dbReference>
<proteinExistence type="predicted"/>
<gene>
    <name evidence="1" type="ORF">FORC53_3440</name>
</gene>
<evidence type="ECO:0000313" key="1">
    <source>
        <dbReference type="EMBL" id="AXX61779.1"/>
    </source>
</evidence>
<sequence>MASNLKRRNDKRQPCLGAYNKQSISIVVNFRIRARKYHGFPTTLLRHYRE</sequence>
<accession>A0AAN1UDP9</accession>